<organism evidence="1">
    <name type="scientific">Pyricularia oryzae (strain Y34)</name>
    <name type="common">Rice blast fungus</name>
    <name type="synonym">Magnaporthe oryzae</name>
    <dbReference type="NCBI Taxonomy" id="1143189"/>
    <lineage>
        <taxon>Eukaryota</taxon>
        <taxon>Fungi</taxon>
        <taxon>Dikarya</taxon>
        <taxon>Ascomycota</taxon>
        <taxon>Pezizomycotina</taxon>
        <taxon>Sordariomycetes</taxon>
        <taxon>Sordariomycetidae</taxon>
        <taxon>Magnaporthales</taxon>
        <taxon>Pyriculariaceae</taxon>
        <taxon>Pyricularia</taxon>
    </lineage>
</organism>
<evidence type="ECO:0000313" key="1">
    <source>
        <dbReference type="EMBL" id="ELQ36525.1"/>
    </source>
</evidence>
<sequence length="78" mass="9102">MDPEQKQSRQSSNQRRRWANMTYYVNFRFAPTLPNRLIYFTPAAVPSAKTCVTPSRTEVLMNIRPYRSAATPIDYNES</sequence>
<name>A0AA97NUE7_PYRO3</name>
<dbReference type="EMBL" id="JH792942">
    <property type="protein sequence ID" value="ELQ36525.1"/>
    <property type="molecule type" value="Genomic_DNA"/>
</dbReference>
<proteinExistence type="predicted"/>
<accession>A0AA97NUE7</accession>
<dbReference type="AlphaFoldDB" id="A0AA97NUE7"/>
<dbReference type="Proteomes" id="UP000011086">
    <property type="component" value="Unassembled WGS sequence"/>
</dbReference>
<reference evidence="1" key="1">
    <citation type="journal article" date="2012" name="PLoS Genet.">
        <title>Comparative analysis of the genomes of two field isolates of the rice blast fungus Magnaporthe oryzae.</title>
        <authorList>
            <person name="Xue M."/>
            <person name="Yang J."/>
            <person name="Li Z."/>
            <person name="Hu S."/>
            <person name="Yao N."/>
            <person name="Dean R.A."/>
            <person name="Zhao W."/>
            <person name="Shen M."/>
            <person name="Zhang H."/>
            <person name="Li C."/>
            <person name="Liu L."/>
            <person name="Cao L."/>
            <person name="Xu X."/>
            <person name="Xing Y."/>
            <person name="Hsiang T."/>
            <person name="Zhang Z."/>
            <person name="Xu J.R."/>
            <person name="Peng Y.L."/>
        </authorList>
    </citation>
    <scope>NUCLEOTIDE SEQUENCE</scope>
    <source>
        <strain evidence="1">Y34</strain>
    </source>
</reference>
<gene>
    <name evidence="1" type="ORF">OOU_Y34scaffold00655g24</name>
</gene>
<protein>
    <submittedName>
        <fullName evidence="1">Uncharacterized protein</fullName>
    </submittedName>
</protein>